<reference evidence="1 2" key="1">
    <citation type="submission" date="2019-02" db="EMBL/GenBank/DDBJ databases">
        <title>Deep-cultivation of Planctomycetes and their phenomic and genomic characterization uncovers novel biology.</title>
        <authorList>
            <person name="Wiegand S."/>
            <person name="Jogler M."/>
            <person name="Boedeker C."/>
            <person name="Pinto D."/>
            <person name="Vollmers J."/>
            <person name="Rivas-Marin E."/>
            <person name="Kohn T."/>
            <person name="Peeters S.H."/>
            <person name="Heuer A."/>
            <person name="Rast P."/>
            <person name="Oberbeckmann S."/>
            <person name="Bunk B."/>
            <person name="Jeske O."/>
            <person name="Meyerdierks A."/>
            <person name="Storesund J.E."/>
            <person name="Kallscheuer N."/>
            <person name="Luecker S."/>
            <person name="Lage O.M."/>
            <person name="Pohl T."/>
            <person name="Merkel B.J."/>
            <person name="Hornburger P."/>
            <person name="Mueller R.-W."/>
            <person name="Bruemmer F."/>
            <person name="Labrenz M."/>
            <person name="Spormann A.M."/>
            <person name="Op den Camp H."/>
            <person name="Overmann J."/>
            <person name="Amann R."/>
            <person name="Jetten M.S.M."/>
            <person name="Mascher T."/>
            <person name="Medema M.H."/>
            <person name="Devos D.P."/>
            <person name="Kaster A.-K."/>
            <person name="Ovreas L."/>
            <person name="Rohde M."/>
            <person name="Galperin M.Y."/>
            <person name="Jogler C."/>
        </authorList>
    </citation>
    <scope>NUCLEOTIDE SEQUENCE [LARGE SCALE GENOMIC DNA]</scope>
    <source>
        <strain evidence="1 2">TBK1r</strain>
    </source>
</reference>
<gene>
    <name evidence="1" type="ORF">TBK1r_50600</name>
</gene>
<keyword evidence="2" id="KW-1185">Reference proteome</keyword>
<protein>
    <submittedName>
        <fullName evidence="1">Uncharacterized protein</fullName>
    </submittedName>
</protein>
<dbReference type="Proteomes" id="UP000318081">
    <property type="component" value="Chromosome"/>
</dbReference>
<accession>A0ABX5XVI1</accession>
<name>A0ABX5XVI1_9BACT</name>
<evidence type="ECO:0000313" key="1">
    <source>
        <dbReference type="EMBL" id="QDV86043.1"/>
    </source>
</evidence>
<evidence type="ECO:0000313" key="2">
    <source>
        <dbReference type="Proteomes" id="UP000318081"/>
    </source>
</evidence>
<organism evidence="1 2">
    <name type="scientific">Stieleria magnilauensis</name>
    <dbReference type="NCBI Taxonomy" id="2527963"/>
    <lineage>
        <taxon>Bacteria</taxon>
        <taxon>Pseudomonadati</taxon>
        <taxon>Planctomycetota</taxon>
        <taxon>Planctomycetia</taxon>
        <taxon>Pirellulales</taxon>
        <taxon>Pirellulaceae</taxon>
        <taxon>Stieleria</taxon>
    </lineage>
</organism>
<proteinExistence type="predicted"/>
<dbReference type="EMBL" id="CP036432">
    <property type="protein sequence ID" value="QDV86043.1"/>
    <property type="molecule type" value="Genomic_DNA"/>
</dbReference>
<sequence length="61" mass="6755">MQPSLMGFLSGEINSDGLLLFNKHVTNVQYTWSCFSGVIVNRSGIRLDLCSPEPLNQLPES</sequence>